<reference evidence="1" key="1">
    <citation type="submission" date="2023-05" db="EMBL/GenBank/DDBJ databases">
        <title>Colonisation of extended spectrum b-lactamase- and carbapenemase-producing bacteria on hospital surfaces from low- and middle-income countries.</title>
        <authorList>
            <person name="Nieto-Rosado M."/>
            <person name="Sands K."/>
            <person name="Iregbu K."/>
            <person name="Zahra R."/>
            <person name="Mazarati J.B."/>
            <person name="Mehtar S."/>
            <person name="Barnards-Group B."/>
            <person name="Walsh T.R."/>
        </authorList>
    </citation>
    <scope>NUCLEOTIDE SEQUENCE</scope>
    <source>
        <strain evidence="1">PP-E493</strain>
    </source>
</reference>
<dbReference type="RefSeq" id="WP_050991393.1">
    <property type="nucleotide sequence ID" value="NZ_AP026732.1"/>
</dbReference>
<gene>
    <name evidence="1" type="ORF">QM089_15525</name>
</gene>
<accession>A0AAE4TLS6</accession>
<name>A0AAE4TLS6_9GAMM</name>
<dbReference type="AlphaFoldDB" id="A0AAE4TLS6"/>
<comment type="caution">
    <text evidence="1">The sequence shown here is derived from an EMBL/GenBank/DDBJ whole genome shotgun (WGS) entry which is preliminary data.</text>
</comment>
<organism evidence="1 2">
    <name type="scientific">Shewanella xiamenensis</name>
    <dbReference type="NCBI Taxonomy" id="332186"/>
    <lineage>
        <taxon>Bacteria</taxon>
        <taxon>Pseudomonadati</taxon>
        <taxon>Pseudomonadota</taxon>
        <taxon>Gammaproteobacteria</taxon>
        <taxon>Alteromonadales</taxon>
        <taxon>Shewanellaceae</taxon>
        <taxon>Shewanella</taxon>
    </lineage>
</organism>
<evidence type="ECO:0000313" key="1">
    <source>
        <dbReference type="EMBL" id="MDV5391627.1"/>
    </source>
</evidence>
<sequence>MNQVDFKDLLLSKSDIESVIYTHIHIEHLVVNFLENSLPEPSHLKPMRLDYFSRVNLALALGIASDLKAPLISLGKMRNDFAHNLGQSIDKNRINNFYGSFSSEHRQKIHKLAHDLGVFGLDEGVNWKDMEPKSKFSLCCISLFYFVRFSVLEQSHSQKL</sequence>
<dbReference type="EMBL" id="JASGOQ010000001">
    <property type="protein sequence ID" value="MDV5391627.1"/>
    <property type="molecule type" value="Genomic_DNA"/>
</dbReference>
<dbReference type="Proteomes" id="UP001187859">
    <property type="component" value="Unassembled WGS sequence"/>
</dbReference>
<proteinExistence type="predicted"/>
<evidence type="ECO:0000313" key="2">
    <source>
        <dbReference type="Proteomes" id="UP001187859"/>
    </source>
</evidence>
<protein>
    <submittedName>
        <fullName evidence="1">Uncharacterized protein</fullName>
    </submittedName>
</protein>